<accession>I3V4R1</accession>
<sequence length="55" mass="5990">MASKRKHCEAECTDRRSKAEGFSSRHMGNIQAVFSLDQPIVGLGGDREGLNLTIA</sequence>
<gene>
    <name evidence="1" type="ORF">YSA_11000</name>
</gene>
<proteinExistence type="predicted"/>
<evidence type="ECO:0000313" key="1">
    <source>
        <dbReference type="EMBL" id="AFK72732.1"/>
    </source>
</evidence>
<dbReference type="AlphaFoldDB" id="I3V4R1"/>
<name>I3V4R1_PSEPU</name>
<evidence type="ECO:0000313" key="2">
    <source>
        <dbReference type="Proteomes" id="UP000005268"/>
    </source>
</evidence>
<reference evidence="1 2" key="1">
    <citation type="journal article" date="2012" name="J. Bacteriol.">
        <title>Complete Genome Sequence of the Naphthalene-Degrading Pseudomonas putida Strain ND6.</title>
        <authorList>
            <person name="Li S."/>
            <person name="Zhao H."/>
            <person name="Li Y."/>
            <person name="Niu S."/>
            <person name="Cai B."/>
        </authorList>
    </citation>
    <scope>NUCLEOTIDE SEQUENCE [LARGE SCALE GENOMIC DNA]</scope>
    <source>
        <strain evidence="1 2">ND6</strain>
    </source>
</reference>
<dbReference type="EMBL" id="CP003588">
    <property type="protein sequence ID" value="AFK72732.1"/>
    <property type="molecule type" value="Genomic_DNA"/>
</dbReference>
<dbReference type="Proteomes" id="UP000005268">
    <property type="component" value="Chromosome"/>
</dbReference>
<protein>
    <submittedName>
        <fullName evidence="1">Uncharacterized protein</fullName>
    </submittedName>
</protein>
<dbReference type="KEGG" id="ppi:YSA_11000"/>
<dbReference type="HOGENOM" id="CLU_3029017_0_0_6"/>
<organism evidence="1 2">
    <name type="scientific">Pseudomonas putida ND6</name>
    <dbReference type="NCBI Taxonomy" id="231023"/>
    <lineage>
        <taxon>Bacteria</taxon>
        <taxon>Pseudomonadati</taxon>
        <taxon>Pseudomonadota</taxon>
        <taxon>Gammaproteobacteria</taxon>
        <taxon>Pseudomonadales</taxon>
        <taxon>Pseudomonadaceae</taxon>
        <taxon>Pseudomonas</taxon>
    </lineage>
</organism>